<dbReference type="PANTHER" id="PTHR28051">
    <property type="entry name" value="PROTEIN MTL1-RELATED"/>
    <property type="match status" value="1"/>
</dbReference>
<name>A0A2C5ZFN6_9HYPO</name>
<dbReference type="GO" id="GO:0007039">
    <property type="term" value="P:protein catabolic process in the vacuole"/>
    <property type="evidence" value="ECO:0007669"/>
    <property type="project" value="TreeGrafter"/>
</dbReference>
<evidence type="ECO:0000259" key="2">
    <source>
        <dbReference type="Pfam" id="PF08550"/>
    </source>
</evidence>
<evidence type="ECO:0000313" key="4">
    <source>
        <dbReference type="Proteomes" id="UP000226431"/>
    </source>
</evidence>
<feature type="compositionally biased region" description="Acidic residues" evidence="1">
    <location>
        <begin position="469"/>
        <end position="480"/>
    </location>
</feature>
<gene>
    <name evidence="3" type="ORF">CDD80_7512</name>
</gene>
<dbReference type="EMBL" id="NJES01000096">
    <property type="protein sequence ID" value="PHH78001.1"/>
    <property type="molecule type" value="Genomic_DNA"/>
</dbReference>
<dbReference type="InterPro" id="IPR052292">
    <property type="entry name" value="Glucose_repression_reg"/>
</dbReference>
<feature type="compositionally biased region" description="Basic residues" evidence="1">
    <location>
        <begin position="396"/>
        <end position="413"/>
    </location>
</feature>
<evidence type="ECO:0000313" key="3">
    <source>
        <dbReference type="EMBL" id="PHH78001.1"/>
    </source>
</evidence>
<dbReference type="PANTHER" id="PTHR28051:SF1">
    <property type="entry name" value="PROTEIN MTL1-RELATED"/>
    <property type="match status" value="1"/>
</dbReference>
<protein>
    <recommendedName>
        <fullName evidence="2">Nitrogen regulatory protein areA GATA-like domain-containing protein</fullName>
    </recommendedName>
</protein>
<feature type="domain" description="Nitrogen regulatory protein areA GATA-like" evidence="2">
    <location>
        <begin position="179"/>
        <end position="206"/>
    </location>
</feature>
<dbReference type="Pfam" id="PF08550">
    <property type="entry name" value="GATA_AreA"/>
    <property type="match status" value="1"/>
</dbReference>
<feature type="compositionally biased region" description="Basic and acidic residues" evidence="1">
    <location>
        <begin position="377"/>
        <end position="386"/>
    </location>
</feature>
<reference evidence="3 4" key="1">
    <citation type="submission" date="2017-06" db="EMBL/GenBank/DDBJ databases">
        <title>Ant-infecting Ophiocordyceps genomes reveal a high diversity of potential behavioral manipulation genes and a possible major role for enterotoxins.</title>
        <authorList>
            <person name="De Bekker C."/>
            <person name="Evans H.C."/>
            <person name="Brachmann A."/>
            <person name="Hughes D.P."/>
        </authorList>
    </citation>
    <scope>NUCLEOTIDE SEQUENCE [LARGE SCALE GENOMIC DNA]</scope>
    <source>
        <strain evidence="3 4">Map16</strain>
    </source>
</reference>
<feature type="compositionally biased region" description="Basic and acidic residues" evidence="1">
    <location>
        <begin position="432"/>
        <end position="446"/>
    </location>
</feature>
<dbReference type="AlphaFoldDB" id="A0A2C5ZFN6"/>
<dbReference type="OrthoDB" id="5563539at2759"/>
<dbReference type="Proteomes" id="UP000226431">
    <property type="component" value="Unassembled WGS sequence"/>
</dbReference>
<comment type="caution">
    <text evidence="3">The sequence shown here is derived from an EMBL/GenBank/DDBJ whole genome shotgun (WGS) entry which is preliminary data.</text>
</comment>
<proteinExistence type="predicted"/>
<feature type="region of interest" description="Disordered" evidence="1">
    <location>
        <begin position="376"/>
        <end position="503"/>
    </location>
</feature>
<evidence type="ECO:0000256" key="1">
    <source>
        <dbReference type="SAM" id="MobiDB-lite"/>
    </source>
</evidence>
<keyword evidence="4" id="KW-1185">Reference proteome</keyword>
<dbReference type="STRING" id="2004952.A0A2C5ZFN6"/>
<dbReference type="GO" id="GO:0005773">
    <property type="term" value="C:vacuole"/>
    <property type="evidence" value="ECO:0007669"/>
    <property type="project" value="GOC"/>
</dbReference>
<sequence length="552" mass="61362">MAAVLSSADDYGYFGPTSLRRSQSRSNFIDASPFSSASTFYSNFFAESDSSSSPPTLQNESTDESLTSTPASNVSVSSDSEDLLFFDSSQHDDDFDLPLLSQEKFLIQPEIHQDDIQPSPSHPKVSDSYTLSTDIPIASTSSASARIEHAEDDSAVTVKPTRQVDYLSHDWREEDIWSSWRYIVSKRGEFTNGKRLENASWRTWAKAKNNLKTISPEELNWLKDCDVTWLYGPLQTGPSRLQQSSTDLSSLALSKSESLVNVNKKPILKKRSMSEILLQRSLSSSSLLKQATAAVQAQETSAALRPSMARSMTNCYLTLPLSTRRSSHETSSSLTASTASSGASSPYPERKHIHFNEQVEQCIAVDIKGDDDDDYDDAVRYAGDHDSDSDDGVVMKRLKSKRRGPSTRRRTRRTTSSEGKTIAKLPSTTLKYLEDTPECRTRHTHDGPPMSPSSSSETLRPARSFRFGEDDDHELDDDYLDSGWRSPPIGNRSSSTTSLCDEPVGMRRTPSGMFMPCEGEVRLDDGILGRVIDTVNTARDIAHVIWNVGWRK</sequence>
<dbReference type="GO" id="GO:0042149">
    <property type="term" value="P:cellular response to glucose starvation"/>
    <property type="evidence" value="ECO:0007669"/>
    <property type="project" value="TreeGrafter"/>
</dbReference>
<feature type="region of interest" description="Disordered" evidence="1">
    <location>
        <begin position="46"/>
        <end position="75"/>
    </location>
</feature>
<feature type="compositionally biased region" description="Low complexity" evidence="1">
    <location>
        <begin position="329"/>
        <end position="345"/>
    </location>
</feature>
<feature type="compositionally biased region" description="Polar residues" evidence="1">
    <location>
        <begin position="54"/>
        <end position="71"/>
    </location>
</feature>
<accession>A0A2C5ZFN6</accession>
<feature type="region of interest" description="Disordered" evidence="1">
    <location>
        <begin position="326"/>
        <end position="349"/>
    </location>
</feature>
<feature type="region of interest" description="Disordered" evidence="1">
    <location>
        <begin position="1"/>
        <end position="20"/>
    </location>
</feature>
<organism evidence="3 4">
    <name type="scientific">Ophiocordyceps camponoti-rufipedis</name>
    <dbReference type="NCBI Taxonomy" id="2004952"/>
    <lineage>
        <taxon>Eukaryota</taxon>
        <taxon>Fungi</taxon>
        <taxon>Dikarya</taxon>
        <taxon>Ascomycota</taxon>
        <taxon>Pezizomycotina</taxon>
        <taxon>Sordariomycetes</taxon>
        <taxon>Hypocreomycetidae</taxon>
        <taxon>Hypocreales</taxon>
        <taxon>Ophiocordycipitaceae</taxon>
        <taxon>Ophiocordyceps</taxon>
    </lineage>
</organism>
<dbReference type="InterPro" id="IPR013860">
    <property type="entry name" value="AreA_GATA"/>
</dbReference>